<dbReference type="KEGG" id="adu:107469824"/>
<evidence type="ECO:0000313" key="2">
    <source>
        <dbReference type="RefSeq" id="XP_015944686.2"/>
    </source>
</evidence>
<name>A0A6P4BX37_ARADU</name>
<reference evidence="2" key="2">
    <citation type="submission" date="2025-08" db="UniProtKB">
        <authorList>
            <consortium name="RefSeq"/>
        </authorList>
    </citation>
    <scope>IDENTIFICATION</scope>
    <source>
        <tissue evidence="2">Whole plant</tissue>
    </source>
</reference>
<organism evidence="1 2">
    <name type="scientific">Arachis duranensis</name>
    <name type="common">Wild peanut</name>
    <dbReference type="NCBI Taxonomy" id="130453"/>
    <lineage>
        <taxon>Eukaryota</taxon>
        <taxon>Viridiplantae</taxon>
        <taxon>Streptophyta</taxon>
        <taxon>Embryophyta</taxon>
        <taxon>Tracheophyta</taxon>
        <taxon>Spermatophyta</taxon>
        <taxon>Magnoliopsida</taxon>
        <taxon>eudicotyledons</taxon>
        <taxon>Gunneridae</taxon>
        <taxon>Pentapetalae</taxon>
        <taxon>rosids</taxon>
        <taxon>fabids</taxon>
        <taxon>Fabales</taxon>
        <taxon>Fabaceae</taxon>
        <taxon>Papilionoideae</taxon>
        <taxon>50 kb inversion clade</taxon>
        <taxon>dalbergioids sensu lato</taxon>
        <taxon>Dalbergieae</taxon>
        <taxon>Pterocarpus clade</taxon>
        <taxon>Arachis</taxon>
    </lineage>
</organism>
<protein>
    <submittedName>
        <fullName evidence="2">Chlorophyll a-b binding protein CP26, chloroplastic-like</fullName>
    </submittedName>
</protein>
<dbReference type="GeneID" id="107469824"/>
<keyword evidence="1" id="KW-1185">Reference proteome</keyword>
<dbReference type="AlphaFoldDB" id="A0A6P4BX37"/>
<accession>A0A6P4BX37</accession>
<evidence type="ECO:0000313" key="1">
    <source>
        <dbReference type="Proteomes" id="UP000515211"/>
    </source>
</evidence>
<gene>
    <name evidence="2" type="primary">LOC107469824</name>
</gene>
<sequence length="170" mass="18691">MASIGMSEMLENPIKLNGVARSAPSASSPATFETAALFGKKKAAPPPPLKKANAVVTPANDELTKWYGPDRRIFLPEGLLDRSKIPTYLTGEVPGELWHRTSLNFMQNVVNGYQSPVIVVTKGCQFFLISSSNYLELLANLLDRENWSLVQFMSFSYSGYGTSSLQQVNN</sequence>
<dbReference type="Proteomes" id="UP000515211">
    <property type="component" value="Chromosome 10"/>
</dbReference>
<dbReference type="RefSeq" id="XP_015944686.2">
    <property type="nucleotide sequence ID" value="XM_016089200.3"/>
</dbReference>
<proteinExistence type="predicted"/>
<reference evidence="1" key="1">
    <citation type="journal article" date="2016" name="Nat. Genet.">
        <title>The genome sequences of Arachis duranensis and Arachis ipaensis, the diploid ancestors of cultivated peanut.</title>
        <authorList>
            <person name="Bertioli D.J."/>
            <person name="Cannon S.B."/>
            <person name="Froenicke L."/>
            <person name="Huang G."/>
            <person name="Farmer A.D."/>
            <person name="Cannon E.K."/>
            <person name="Liu X."/>
            <person name="Gao D."/>
            <person name="Clevenger J."/>
            <person name="Dash S."/>
            <person name="Ren L."/>
            <person name="Moretzsohn M.C."/>
            <person name="Shirasawa K."/>
            <person name="Huang W."/>
            <person name="Vidigal B."/>
            <person name="Abernathy B."/>
            <person name="Chu Y."/>
            <person name="Niederhuth C.E."/>
            <person name="Umale P."/>
            <person name="Araujo A.C."/>
            <person name="Kozik A."/>
            <person name="Kim K.D."/>
            <person name="Burow M.D."/>
            <person name="Varshney R.K."/>
            <person name="Wang X."/>
            <person name="Zhang X."/>
            <person name="Barkley N."/>
            <person name="Guimaraes P.M."/>
            <person name="Isobe S."/>
            <person name="Guo B."/>
            <person name="Liao B."/>
            <person name="Stalker H.T."/>
            <person name="Schmitz R.J."/>
            <person name="Scheffler B.E."/>
            <person name="Leal-Bertioli S.C."/>
            <person name="Xun X."/>
            <person name="Jackson S.A."/>
            <person name="Michelmore R."/>
            <person name="Ozias-Akins P."/>
        </authorList>
    </citation>
    <scope>NUCLEOTIDE SEQUENCE [LARGE SCALE GENOMIC DNA]</scope>
    <source>
        <strain evidence="1">cv. V14167</strain>
    </source>
</reference>